<gene>
    <name evidence="1" type="ORF">ACFP1Z_19725</name>
</gene>
<dbReference type="PANTHER" id="PTHR34853">
    <property type="match status" value="1"/>
</dbReference>
<sequence length="395" mass="39728">MAATVLAAVTCASGCGSDAPKAAGPVAAVRLAGHTYQVPRPLPPAAPGALIAATDHGPAPLFDGARRWTVLYHSVDAHGTDIPVSGTVLLPAGPAPEGGLPVVSWAHGTTGVADQCAPSQAADLGSAVYARQVRRLLRAGYAVAASDYPGLGTPGMHTYLVGADEGNAVVDIVTAAHRLVPGLSPVWFAMGHSQGGQAALFAANAARRAPELRFAGGVAIAPASHLGAMLPGVIAAHESSALSFVLYSLAGLGATDPSVDVRRLVGPSAAGTAQEVLGTCLKAGYPALARVTTEQMLPLGPAQITELGGKLSAHGDPDRTAIQDPVLVVQGGQDHDVPAQWTAEVVGRLRALGSPAITDRAYPGSDHDQVLGRSVCDVLAFLAAHGGRAVPGCTP</sequence>
<dbReference type="InterPro" id="IPR005152">
    <property type="entry name" value="Lipase_secreted"/>
</dbReference>
<proteinExistence type="predicted"/>
<dbReference type="EMBL" id="JBHSPB010000011">
    <property type="protein sequence ID" value="MFC5722400.1"/>
    <property type="molecule type" value="Genomic_DNA"/>
</dbReference>
<dbReference type="RefSeq" id="WP_390317832.1">
    <property type="nucleotide sequence ID" value="NZ_JBHSPB010000011.1"/>
</dbReference>
<accession>A0ABW0Z7N8</accession>
<dbReference type="SUPFAM" id="SSF53474">
    <property type="entry name" value="alpha/beta-Hydrolases"/>
    <property type="match status" value="1"/>
</dbReference>
<keyword evidence="2" id="KW-1185">Reference proteome</keyword>
<evidence type="ECO:0000313" key="1">
    <source>
        <dbReference type="EMBL" id="MFC5722400.1"/>
    </source>
</evidence>
<evidence type="ECO:0000313" key="2">
    <source>
        <dbReference type="Proteomes" id="UP001596083"/>
    </source>
</evidence>
<comment type="caution">
    <text evidence="1">The sequence shown here is derived from an EMBL/GenBank/DDBJ whole genome shotgun (WGS) entry which is preliminary data.</text>
</comment>
<dbReference type="InterPro" id="IPR029058">
    <property type="entry name" value="AB_hydrolase_fold"/>
</dbReference>
<organism evidence="1 2">
    <name type="scientific">Streptomyces gamaensis</name>
    <dbReference type="NCBI Taxonomy" id="1763542"/>
    <lineage>
        <taxon>Bacteria</taxon>
        <taxon>Bacillati</taxon>
        <taxon>Actinomycetota</taxon>
        <taxon>Actinomycetes</taxon>
        <taxon>Kitasatosporales</taxon>
        <taxon>Streptomycetaceae</taxon>
        <taxon>Streptomyces</taxon>
    </lineage>
</organism>
<name>A0ABW0Z7N8_9ACTN</name>
<dbReference type="EC" id="3.4.-.-" evidence="1"/>
<dbReference type="PIRSF" id="PIRSF029171">
    <property type="entry name" value="Esterase_LipA"/>
    <property type="match status" value="1"/>
</dbReference>
<reference evidence="2" key="1">
    <citation type="journal article" date="2019" name="Int. J. Syst. Evol. Microbiol.">
        <title>The Global Catalogue of Microorganisms (GCM) 10K type strain sequencing project: providing services to taxonomists for standard genome sequencing and annotation.</title>
        <authorList>
            <consortium name="The Broad Institute Genomics Platform"/>
            <consortium name="The Broad Institute Genome Sequencing Center for Infectious Disease"/>
            <person name="Wu L."/>
            <person name="Ma J."/>
        </authorList>
    </citation>
    <scope>NUCLEOTIDE SEQUENCE [LARGE SCALE GENOMIC DNA]</scope>
    <source>
        <strain evidence="2">CGMCC 4.7304</strain>
    </source>
</reference>
<dbReference type="PANTHER" id="PTHR34853:SF1">
    <property type="entry name" value="LIPASE 5"/>
    <property type="match status" value="1"/>
</dbReference>
<dbReference type="Pfam" id="PF03583">
    <property type="entry name" value="LIP"/>
    <property type="match status" value="1"/>
</dbReference>
<keyword evidence="1" id="KW-0378">Hydrolase</keyword>
<dbReference type="GO" id="GO:0016787">
    <property type="term" value="F:hydrolase activity"/>
    <property type="evidence" value="ECO:0007669"/>
    <property type="project" value="UniProtKB-KW"/>
</dbReference>
<dbReference type="Gene3D" id="3.40.50.1820">
    <property type="entry name" value="alpha/beta hydrolase"/>
    <property type="match status" value="1"/>
</dbReference>
<dbReference type="Proteomes" id="UP001596083">
    <property type="component" value="Unassembled WGS sequence"/>
</dbReference>
<protein>
    <submittedName>
        <fullName evidence="1">Alpha/beta hydrolase family protein</fullName>
        <ecNumber evidence="1">3.4.-.-</ecNumber>
    </submittedName>
</protein>